<keyword evidence="1" id="KW-0732">Signal</keyword>
<evidence type="ECO:0000259" key="2">
    <source>
        <dbReference type="Pfam" id="PF14467"/>
    </source>
</evidence>
<dbReference type="EMBL" id="VRTS01000004">
    <property type="protein sequence ID" value="TXK62668.1"/>
    <property type="molecule type" value="Genomic_DNA"/>
</dbReference>
<dbReference type="OrthoDB" id="7062037at2"/>
<dbReference type="RefSeq" id="WP_147891591.1">
    <property type="nucleotide sequence ID" value="NZ_VRTS01000004.1"/>
</dbReference>
<evidence type="ECO:0000313" key="4">
    <source>
        <dbReference type="Proteomes" id="UP000321248"/>
    </source>
</evidence>
<dbReference type="AlphaFoldDB" id="A0A5C8KSR9"/>
<sequence length="145" mass="15893">MRIVALLAALLLPALLAPAQAESVRSGDYTLYYSAMPSTMISPEVARAAGITRSSSRALLNLAVRRESADGLGEPVEADISANVRNQVGQLQTLRLRQVREADAIYYLGEARFGEGDTLDFEIEASIEGEARSIRVRFSQQFFTR</sequence>
<feature type="signal peptide" evidence="1">
    <location>
        <begin position="1"/>
        <end position="21"/>
    </location>
</feature>
<name>A0A5C8KSR9_9GAMM</name>
<reference evidence="3 4" key="1">
    <citation type="submission" date="2019-08" db="EMBL/GenBank/DDBJ databases">
        <authorList>
            <person name="Karlyshev A.V."/>
        </authorList>
    </citation>
    <scope>NUCLEOTIDE SEQUENCE [LARGE SCALE GENOMIC DNA]</scope>
    <source>
        <strain evidence="3 4">Alg18-2.2</strain>
    </source>
</reference>
<dbReference type="Gene3D" id="2.60.40.3340">
    <property type="entry name" value="Domain of unknown function DUF4426"/>
    <property type="match status" value="1"/>
</dbReference>
<evidence type="ECO:0000256" key="1">
    <source>
        <dbReference type="SAM" id="SignalP"/>
    </source>
</evidence>
<organism evidence="3 4">
    <name type="scientific">Alkalisalibacterium limincola</name>
    <dbReference type="NCBI Taxonomy" id="2699169"/>
    <lineage>
        <taxon>Bacteria</taxon>
        <taxon>Pseudomonadati</taxon>
        <taxon>Pseudomonadota</taxon>
        <taxon>Gammaproteobacteria</taxon>
        <taxon>Lysobacterales</taxon>
        <taxon>Lysobacteraceae</taxon>
        <taxon>Alkalisalibacterium</taxon>
    </lineage>
</organism>
<dbReference type="Proteomes" id="UP000321248">
    <property type="component" value="Unassembled WGS sequence"/>
</dbReference>
<dbReference type="Pfam" id="PF14467">
    <property type="entry name" value="DUF4426"/>
    <property type="match status" value="1"/>
</dbReference>
<feature type="chain" id="PRO_5022821919" evidence="1">
    <location>
        <begin position="22"/>
        <end position="145"/>
    </location>
</feature>
<protein>
    <submittedName>
        <fullName evidence="3">DUF4426 domain-containing protein</fullName>
    </submittedName>
</protein>
<accession>A0A5C8KSR9</accession>
<comment type="caution">
    <text evidence="3">The sequence shown here is derived from an EMBL/GenBank/DDBJ whole genome shotgun (WGS) entry which is preliminary data.</text>
</comment>
<feature type="domain" description="DUF4426" evidence="2">
    <location>
        <begin position="25"/>
        <end position="144"/>
    </location>
</feature>
<gene>
    <name evidence="3" type="ORF">FU658_07985</name>
</gene>
<evidence type="ECO:0000313" key="3">
    <source>
        <dbReference type="EMBL" id="TXK62668.1"/>
    </source>
</evidence>
<dbReference type="InterPro" id="IPR025218">
    <property type="entry name" value="DUF4426"/>
</dbReference>
<proteinExistence type="predicted"/>
<keyword evidence="4" id="KW-1185">Reference proteome</keyword>